<dbReference type="InterPro" id="IPR016181">
    <property type="entry name" value="Acyl_CoA_acyltransferase"/>
</dbReference>
<dbReference type="InterPro" id="IPR000182">
    <property type="entry name" value="GNAT_dom"/>
</dbReference>
<name>A0A934HWZ6_9CLOT</name>
<organism evidence="4 5">
    <name type="scientific">Clostridium aciditolerans</name>
    <dbReference type="NCBI Taxonomy" id="339861"/>
    <lineage>
        <taxon>Bacteria</taxon>
        <taxon>Bacillati</taxon>
        <taxon>Bacillota</taxon>
        <taxon>Clostridia</taxon>
        <taxon>Eubacteriales</taxon>
        <taxon>Clostridiaceae</taxon>
        <taxon>Clostridium</taxon>
    </lineage>
</organism>
<dbReference type="PANTHER" id="PTHR43800">
    <property type="entry name" value="PEPTIDYL-LYSINE N-ACETYLTRANSFERASE YJAB"/>
    <property type="match status" value="1"/>
</dbReference>
<evidence type="ECO:0000256" key="1">
    <source>
        <dbReference type="ARBA" id="ARBA00022679"/>
    </source>
</evidence>
<dbReference type="Proteomes" id="UP000622687">
    <property type="component" value="Unassembled WGS sequence"/>
</dbReference>
<keyword evidence="2" id="KW-0012">Acyltransferase</keyword>
<evidence type="ECO:0000256" key="2">
    <source>
        <dbReference type="ARBA" id="ARBA00023315"/>
    </source>
</evidence>
<dbReference type="AlphaFoldDB" id="A0A934HWZ6"/>
<proteinExistence type="predicted"/>
<feature type="domain" description="N-acetyltransferase" evidence="3">
    <location>
        <begin position="2"/>
        <end position="146"/>
    </location>
</feature>
<dbReference type="Gene3D" id="3.40.630.30">
    <property type="match status" value="1"/>
</dbReference>
<evidence type="ECO:0000313" key="5">
    <source>
        <dbReference type="Proteomes" id="UP000622687"/>
    </source>
</evidence>
<evidence type="ECO:0000259" key="3">
    <source>
        <dbReference type="PROSITE" id="PS51186"/>
    </source>
</evidence>
<dbReference type="Pfam" id="PF13673">
    <property type="entry name" value="Acetyltransf_10"/>
    <property type="match status" value="1"/>
</dbReference>
<keyword evidence="1" id="KW-0808">Transferase</keyword>
<dbReference type="GO" id="GO:0016747">
    <property type="term" value="F:acyltransferase activity, transferring groups other than amino-acyl groups"/>
    <property type="evidence" value="ECO:0007669"/>
    <property type="project" value="InterPro"/>
</dbReference>
<dbReference type="SUPFAM" id="SSF55729">
    <property type="entry name" value="Acyl-CoA N-acyltransferases (Nat)"/>
    <property type="match status" value="1"/>
</dbReference>
<gene>
    <name evidence="4" type="ORF">I6U51_04160</name>
</gene>
<dbReference type="EMBL" id="JAEEGB010000005">
    <property type="protein sequence ID" value="MBI6871900.1"/>
    <property type="molecule type" value="Genomic_DNA"/>
</dbReference>
<sequence>MIEYRIANRNEIDEVFEVWKESVKATHDFLKEQDFDELKLQLRDYLDKVVIEVAYDTELKSILGFANVKDNNLNMLFLHPDSIGRGIGSSLFDYMMEKYSFLSLDVNKDNPKAKEFYLHKGFKVVSESPTDDDGRPYPILHMKKEL</sequence>
<protein>
    <submittedName>
        <fullName evidence="4">GNAT family N-acetyltransferase</fullName>
    </submittedName>
</protein>
<dbReference type="PANTHER" id="PTHR43800:SF1">
    <property type="entry name" value="PEPTIDYL-LYSINE N-ACETYLTRANSFERASE YJAB"/>
    <property type="match status" value="1"/>
</dbReference>
<dbReference type="RefSeq" id="WP_211141337.1">
    <property type="nucleotide sequence ID" value="NZ_JAEEGB010000005.1"/>
</dbReference>
<reference evidence="4" key="1">
    <citation type="submission" date="2020-12" db="EMBL/GenBank/DDBJ databases">
        <title>Clostridium thailandense sp. nov., a novel acetogenic bacterium isolated from peat land soil in Thailand.</title>
        <authorList>
            <person name="Chaikitkaew S."/>
            <person name="Birkeland N.K."/>
        </authorList>
    </citation>
    <scope>NUCLEOTIDE SEQUENCE</scope>
    <source>
        <strain evidence="4">DSM 17425</strain>
    </source>
</reference>
<dbReference type="CDD" id="cd04301">
    <property type="entry name" value="NAT_SF"/>
    <property type="match status" value="1"/>
</dbReference>
<comment type="caution">
    <text evidence="4">The sequence shown here is derived from an EMBL/GenBank/DDBJ whole genome shotgun (WGS) entry which is preliminary data.</text>
</comment>
<keyword evidence="5" id="KW-1185">Reference proteome</keyword>
<evidence type="ECO:0000313" key="4">
    <source>
        <dbReference type="EMBL" id="MBI6871900.1"/>
    </source>
</evidence>
<dbReference type="PROSITE" id="PS51186">
    <property type="entry name" value="GNAT"/>
    <property type="match status" value="1"/>
</dbReference>
<accession>A0A934HWZ6</accession>